<proteinExistence type="predicted"/>
<gene>
    <name evidence="1" type="ORF">E0H85_04145</name>
</gene>
<accession>A0A4R0EPE3</accession>
<organism evidence="1 2">
    <name type="scientific">Acinetobacter terrae</name>
    <dbReference type="NCBI Taxonomy" id="2731247"/>
    <lineage>
        <taxon>Bacteria</taxon>
        <taxon>Pseudomonadati</taxon>
        <taxon>Pseudomonadota</taxon>
        <taxon>Gammaproteobacteria</taxon>
        <taxon>Moraxellales</taxon>
        <taxon>Moraxellaceae</taxon>
        <taxon>Acinetobacter</taxon>
        <taxon>Acinetobacter Taxon 24</taxon>
    </lineage>
</organism>
<comment type="caution">
    <text evidence="1">The sequence shown here is derived from an EMBL/GenBank/DDBJ whole genome shotgun (WGS) entry which is preliminary data.</text>
</comment>
<evidence type="ECO:0000313" key="1">
    <source>
        <dbReference type="EMBL" id="TCB61048.1"/>
    </source>
</evidence>
<dbReference type="Proteomes" id="UP000291380">
    <property type="component" value="Unassembled WGS sequence"/>
</dbReference>
<dbReference type="AlphaFoldDB" id="A0A4R0EPE3"/>
<name>A0A4R0EPE3_9GAMM</name>
<dbReference type="RefSeq" id="WP_067724211.1">
    <property type="nucleotide sequence ID" value="NZ_JABERI010000012.1"/>
</dbReference>
<evidence type="ECO:0000313" key="2">
    <source>
        <dbReference type="Proteomes" id="UP000291380"/>
    </source>
</evidence>
<sequence>MDDLYDTTLKVDNFTEENWSELLSSTLPNSEKILLIDILIKFNELEYEIKRLVAYEGIKTYKNEIKTLPLAQLLLNIEIIKYFDDDIVLLLQKLNMNLFLRNLIAHSIPKIIKDKYILFLSHDFIEAKKMRVEANRDSYKYRDLSRTKALINKPFESDLSNYSIMRVRDLEKYLELLEYIKPKIEKIVSKI</sequence>
<dbReference type="EMBL" id="SJOA01000003">
    <property type="protein sequence ID" value="TCB61048.1"/>
    <property type="molecule type" value="Genomic_DNA"/>
</dbReference>
<protein>
    <submittedName>
        <fullName evidence="1">Uncharacterized protein</fullName>
    </submittedName>
</protein>
<dbReference type="OrthoDB" id="9886358at2"/>
<reference evidence="1 2" key="1">
    <citation type="submission" date="2019-02" db="EMBL/GenBank/DDBJ databases">
        <title>High diversity of culturable Acinetobacter species in natural soil and water ecosystems.</title>
        <authorList>
            <person name="Radolfova-Krizova L."/>
            <person name="Nemec A."/>
        </authorList>
    </citation>
    <scope>NUCLEOTIDE SEQUENCE [LARGE SCALE GENOMIC DNA]</scope>
    <source>
        <strain evidence="1 2">ANC 4281</strain>
    </source>
</reference>